<dbReference type="InterPro" id="IPR036918">
    <property type="entry name" value="Pyrv_Knase_C_sf"/>
</dbReference>
<evidence type="ECO:0000259" key="16">
    <source>
        <dbReference type="Pfam" id="PF02887"/>
    </source>
</evidence>
<sequence>MLRRTKILATLGPATDDPKVLDQLISAGIDVVRLNLSHGSHEEHRVRAETIRDRARASGRQVGVLADLQGPKIRIGRFKDGAITLKEGDPFILDADCDLNAGTQERIGLTFPDLIDDVRRGDTLILADGAIVLWVEGVEGSEVHCKVTIGGPLSNNKGINKQGGGLSAPALTDKDREDIKFAASIEADYLAVSFVQSADDVHEARRLLEEAGGRAGIVSKIERAEALECVEEIIEASQAIMIARGDLGVEIGDAELPAVQKELIKKARSLNKVAITATQMMESMISNPMPTRAEVFDVANAVLDGTDAVMLSAESAAGKYPVKAVEAMDRVCREAEKQSAVRKSSHRIDSVFGRIDEAIAMATMYTANHLGVAAIAALTESGSTPKWMSRISSGIPIYALTDHVATRRKVTLFRGVYPISFDVAGMDSQTANIEVVDELLRRSAVRNGDLVIITKGDLNGVEGGTNVMKVLKVGEHLCRQTINLELIRKTY</sequence>
<name>A0A1T2KW55_9GAMM</name>
<dbReference type="Gene3D" id="2.40.33.10">
    <property type="entry name" value="PK beta-barrel domain-like"/>
    <property type="match status" value="1"/>
</dbReference>
<evidence type="ECO:0000256" key="4">
    <source>
        <dbReference type="ARBA" id="ARBA00012142"/>
    </source>
</evidence>
<dbReference type="EC" id="2.7.1.40" evidence="4 13"/>
<keyword evidence="10 14" id="KW-0460">Magnesium</keyword>
<dbReference type="Pfam" id="PF02887">
    <property type="entry name" value="PK_C"/>
    <property type="match status" value="1"/>
</dbReference>
<dbReference type="RefSeq" id="WP_078486279.1">
    <property type="nucleotide sequence ID" value="NZ_MPRJ01000019.1"/>
</dbReference>
<protein>
    <recommendedName>
        <fullName evidence="4 13">Pyruvate kinase</fullName>
        <ecNumber evidence="4 13">2.7.1.40</ecNumber>
    </recommendedName>
</protein>
<accession>A0A1T2KW55</accession>
<dbReference type="Gene3D" id="3.40.1380.20">
    <property type="entry name" value="Pyruvate kinase, C-terminal domain"/>
    <property type="match status" value="1"/>
</dbReference>
<dbReference type="OrthoDB" id="9812123at2"/>
<dbReference type="AlphaFoldDB" id="A0A1T2KW55"/>
<evidence type="ECO:0000256" key="10">
    <source>
        <dbReference type="ARBA" id="ARBA00022842"/>
    </source>
</evidence>
<dbReference type="GO" id="GO:0004743">
    <property type="term" value="F:pyruvate kinase activity"/>
    <property type="evidence" value="ECO:0007669"/>
    <property type="project" value="UniProtKB-UniRule"/>
</dbReference>
<dbReference type="PANTHER" id="PTHR11817">
    <property type="entry name" value="PYRUVATE KINASE"/>
    <property type="match status" value="1"/>
</dbReference>
<dbReference type="NCBIfam" id="NF004978">
    <property type="entry name" value="PRK06354.1"/>
    <property type="match status" value="1"/>
</dbReference>
<evidence type="ECO:0000259" key="15">
    <source>
        <dbReference type="Pfam" id="PF00224"/>
    </source>
</evidence>
<evidence type="ECO:0000256" key="7">
    <source>
        <dbReference type="ARBA" id="ARBA00022741"/>
    </source>
</evidence>
<feature type="domain" description="Pyruvate kinase C-terminal" evidence="16">
    <location>
        <begin position="357"/>
        <end position="471"/>
    </location>
</feature>
<dbReference type="InterPro" id="IPR018209">
    <property type="entry name" value="Pyrv_Knase_AS"/>
</dbReference>
<evidence type="ECO:0000256" key="8">
    <source>
        <dbReference type="ARBA" id="ARBA00022777"/>
    </source>
</evidence>
<evidence type="ECO:0000256" key="3">
    <source>
        <dbReference type="ARBA" id="ARBA00008663"/>
    </source>
</evidence>
<dbReference type="NCBIfam" id="TIGR01064">
    <property type="entry name" value="pyruv_kin"/>
    <property type="match status" value="1"/>
</dbReference>
<comment type="similarity">
    <text evidence="3 14">Belongs to the pyruvate kinase family.</text>
</comment>
<proteinExistence type="inferred from homology"/>
<keyword evidence="7" id="KW-0547">Nucleotide-binding</keyword>
<dbReference type="SUPFAM" id="SSF52935">
    <property type="entry name" value="PK C-terminal domain-like"/>
    <property type="match status" value="1"/>
</dbReference>
<evidence type="ECO:0000313" key="18">
    <source>
        <dbReference type="Proteomes" id="UP000190896"/>
    </source>
</evidence>
<gene>
    <name evidence="17" type="ORF">BOW51_04255</name>
</gene>
<dbReference type="SUPFAM" id="SSF50800">
    <property type="entry name" value="PK beta-barrel domain-like"/>
    <property type="match status" value="1"/>
</dbReference>
<dbReference type="FunFam" id="2.40.33.10:FF:000001">
    <property type="entry name" value="Pyruvate kinase"/>
    <property type="match status" value="1"/>
</dbReference>
<dbReference type="GO" id="GO:0005524">
    <property type="term" value="F:ATP binding"/>
    <property type="evidence" value="ECO:0007669"/>
    <property type="project" value="UniProtKB-KW"/>
</dbReference>
<dbReference type="GO" id="GO:0030955">
    <property type="term" value="F:potassium ion binding"/>
    <property type="evidence" value="ECO:0007669"/>
    <property type="project" value="UniProtKB-UniRule"/>
</dbReference>
<keyword evidence="11 14" id="KW-0324">Glycolysis</keyword>
<evidence type="ECO:0000313" key="17">
    <source>
        <dbReference type="EMBL" id="OOZ37031.1"/>
    </source>
</evidence>
<dbReference type="Pfam" id="PF00224">
    <property type="entry name" value="PK"/>
    <property type="match status" value="1"/>
</dbReference>
<dbReference type="InterPro" id="IPR015793">
    <property type="entry name" value="Pyrv_Knase_brl"/>
</dbReference>
<dbReference type="InterPro" id="IPR011037">
    <property type="entry name" value="Pyrv_Knase-like_insert_dom_sf"/>
</dbReference>
<keyword evidence="9" id="KW-0067">ATP-binding</keyword>
<dbReference type="PRINTS" id="PR01050">
    <property type="entry name" value="PYRUVTKNASE"/>
</dbReference>
<dbReference type="NCBIfam" id="NF004491">
    <property type="entry name" value="PRK05826.1"/>
    <property type="match status" value="1"/>
</dbReference>
<evidence type="ECO:0000256" key="2">
    <source>
        <dbReference type="ARBA" id="ARBA00004997"/>
    </source>
</evidence>
<evidence type="ECO:0000256" key="13">
    <source>
        <dbReference type="NCBIfam" id="TIGR01064"/>
    </source>
</evidence>
<evidence type="ECO:0000256" key="11">
    <source>
        <dbReference type="ARBA" id="ARBA00023152"/>
    </source>
</evidence>
<keyword evidence="6" id="KW-0479">Metal-binding</keyword>
<dbReference type="InterPro" id="IPR015795">
    <property type="entry name" value="Pyrv_Knase_C"/>
</dbReference>
<dbReference type="Gene3D" id="3.20.20.60">
    <property type="entry name" value="Phosphoenolpyruvate-binding domains"/>
    <property type="match status" value="1"/>
</dbReference>
<keyword evidence="18" id="KW-1185">Reference proteome</keyword>
<comment type="pathway">
    <text evidence="2 14">Carbohydrate degradation; glycolysis; pyruvate from D-glyceraldehyde 3-phosphate: step 5/5.</text>
</comment>
<dbReference type="InterPro" id="IPR015813">
    <property type="entry name" value="Pyrv/PenolPyrv_kinase-like_dom"/>
</dbReference>
<dbReference type="GO" id="GO:0000287">
    <property type="term" value="F:magnesium ion binding"/>
    <property type="evidence" value="ECO:0007669"/>
    <property type="project" value="UniProtKB-UniRule"/>
</dbReference>
<evidence type="ECO:0000256" key="5">
    <source>
        <dbReference type="ARBA" id="ARBA00022679"/>
    </source>
</evidence>
<dbReference type="Proteomes" id="UP000190896">
    <property type="component" value="Unassembled WGS sequence"/>
</dbReference>
<feature type="domain" description="Pyruvate kinase barrel" evidence="15">
    <location>
        <begin position="3"/>
        <end position="325"/>
    </location>
</feature>
<dbReference type="SUPFAM" id="SSF51621">
    <property type="entry name" value="Phosphoenolpyruvate/pyruvate domain"/>
    <property type="match status" value="1"/>
</dbReference>
<evidence type="ECO:0000256" key="6">
    <source>
        <dbReference type="ARBA" id="ARBA00022723"/>
    </source>
</evidence>
<evidence type="ECO:0000256" key="14">
    <source>
        <dbReference type="RuleBase" id="RU000504"/>
    </source>
</evidence>
<keyword evidence="8 14" id="KW-0418">Kinase</keyword>
<comment type="cofactor">
    <cofactor evidence="1">
        <name>K(+)</name>
        <dbReference type="ChEBI" id="CHEBI:29103"/>
    </cofactor>
</comment>
<reference evidence="17 18" key="1">
    <citation type="submission" date="2016-11" db="EMBL/GenBank/DDBJ databases">
        <title>Mixed transmission modes and dynamic genome evolution in an obligate animal-bacterial symbiosis.</title>
        <authorList>
            <person name="Russell S.L."/>
            <person name="Corbett-Detig R.B."/>
            <person name="Cavanaugh C.M."/>
        </authorList>
    </citation>
    <scope>NUCLEOTIDE SEQUENCE [LARGE SCALE GENOMIC DNA]</scope>
    <source>
        <strain evidence="17">Se-Cadez</strain>
    </source>
</reference>
<dbReference type="InterPro" id="IPR015806">
    <property type="entry name" value="Pyrv_Knase_insert_dom_sf"/>
</dbReference>
<dbReference type="InterPro" id="IPR040442">
    <property type="entry name" value="Pyrv_kinase-like_dom_sf"/>
</dbReference>
<dbReference type="GO" id="GO:0016301">
    <property type="term" value="F:kinase activity"/>
    <property type="evidence" value="ECO:0007669"/>
    <property type="project" value="UniProtKB-KW"/>
</dbReference>
<evidence type="ECO:0000256" key="1">
    <source>
        <dbReference type="ARBA" id="ARBA00001958"/>
    </source>
</evidence>
<keyword evidence="12 17" id="KW-0670">Pyruvate</keyword>
<comment type="catalytic activity">
    <reaction evidence="14">
        <text>pyruvate + ATP = phosphoenolpyruvate + ADP + H(+)</text>
        <dbReference type="Rhea" id="RHEA:18157"/>
        <dbReference type="ChEBI" id="CHEBI:15361"/>
        <dbReference type="ChEBI" id="CHEBI:15378"/>
        <dbReference type="ChEBI" id="CHEBI:30616"/>
        <dbReference type="ChEBI" id="CHEBI:58702"/>
        <dbReference type="ChEBI" id="CHEBI:456216"/>
        <dbReference type="EC" id="2.7.1.40"/>
    </reaction>
</comment>
<evidence type="ECO:0000256" key="9">
    <source>
        <dbReference type="ARBA" id="ARBA00022840"/>
    </source>
</evidence>
<evidence type="ECO:0000256" key="12">
    <source>
        <dbReference type="ARBA" id="ARBA00023317"/>
    </source>
</evidence>
<comment type="caution">
    <text evidence="17">The sequence shown here is derived from an EMBL/GenBank/DDBJ whole genome shotgun (WGS) entry which is preliminary data.</text>
</comment>
<dbReference type="PROSITE" id="PS00110">
    <property type="entry name" value="PYRUVATE_KINASE"/>
    <property type="match status" value="1"/>
</dbReference>
<organism evidence="17 18">
    <name type="scientific">Solemya velesiana gill symbiont</name>
    <dbReference type="NCBI Taxonomy" id="1918948"/>
    <lineage>
        <taxon>Bacteria</taxon>
        <taxon>Pseudomonadati</taxon>
        <taxon>Pseudomonadota</taxon>
        <taxon>Gammaproteobacteria</taxon>
        <taxon>sulfur-oxidizing symbionts</taxon>
    </lineage>
</organism>
<dbReference type="InterPro" id="IPR001697">
    <property type="entry name" value="Pyr_Knase"/>
</dbReference>
<dbReference type="EMBL" id="MPRJ01000019">
    <property type="protein sequence ID" value="OOZ37031.1"/>
    <property type="molecule type" value="Genomic_DNA"/>
</dbReference>
<keyword evidence="5 14" id="KW-0808">Transferase</keyword>
<dbReference type="UniPathway" id="UPA00109">
    <property type="reaction ID" value="UER00188"/>
</dbReference>